<keyword evidence="5" id="KW-0336">GPI-anchor</keyword>
<keyword evidence="4" id="KW-0964">Secreted</keyword>
<evidence type="ECO:0000256" key="3">
    <source>
        <dbReference type="ARBA" id="ARBA00010031"/>
    </source>
</evidence>
<proteinExistence type="inferred from homology"/>
<keyword evidence="5" id="KW-0472">Membrane</keyword>
<reference evidence="12 13" key="1">
    <citation type="submission" date="2019-06" db="EMBL/GenBank/DDBJ databases">
        <title>Genome Sequence of the Brown Rot Fungal Pathogen Monilinia fructicola.</title>
        <authorList>
            <person name="De Miccolis Angelini R.M."/>
            <person name="Landi L."/>
            <person name="Abate D."/>
            <person name="Pollastro S."/>
            <person name="Romanazzi G."/>
            <person name="Faretra F."/>
        </authorList>
    </citation>
    <scope>NUCLEOTIDE SEQUENCE [LARGE SCALE GENOMIC DNA]</scope>
    <source>
        <strain evidence="12 13">Mfrc123</strain>
    </source>
</reference>
<keyword evidence="5" id="KW-0325">Glycoprotein</keyword>
<dbReference type="EMBL" id="VICG01000010">
    <property type="protein sequence ID" value="KAA8568275.1"/>
    <property type="molecule type" value="Genomic_DNA"/>
</dbReference>
<evidence type="ECO:0000256" key="9">
    <source>
        <dbReference type="PROSITE-ProRule" id="PRU01356"/>
    </source>
</evidence>
<comment type="subcellular location">
    <subcellularLocation>
        <location evidence="1">Membrane</location>
        <topology evidence="1">Lipid-anchor</topology>
        <topology evidence="1">GPI-anchor</topology>
    </subcellularLocation>
    <subcellularLocation>
        <location evidence="2">Secreted</location>
    </subcellularLocation>
</comment>
<dbReference type="VEuPathDB" id="FungiDB:MFRU_034g00870"/>
<evidence type="ECO:0000256" key="8">
    <source>
        <dbReference type="ARBA" id="ARBA00023288"/>
    </source>
</evidence>
<keyword evidence="8" id="KW-0449">Lipoprotein</keyword>
<evidence type="ECO:0000256" key="10">
    <source>
        <dbReference type="SAM" id="SignalP"/>
    </source>
</evidence>
<sequence length="95" mass="9071">MKFSYIAIVLGAASVVSAQAACISAVAAIPTCGVSCINSAASVYCTGTSNYACECASATFTSIESAAANCVIGACGLATAAQVLSSVAAVCTACA</sequence>
<dbReference type="InterPro" id="IPR008427">
    <property type="entry name" value="Extracellular_membr_CFEM_dom"/>
</dbReference>
<comment type="similarity">
    <text evidence="3">Belongs to the RBT5 family.</text>
</comment>
<dbReference type="PROSITE" id="PS52012">
    <property type="entry name" value="CFEM"/>
    <property type="match status" value="1"/>
</dbReference>
<dbReference type="Pfam" id="PF05730">
    <property type="entry name" value="CFEM"/>
    <property type="match status" value="1"/>
</dbReference>
<dbReference type="AlphaFoldDB" id="A0A5M9JML7"/>
<keyword evidence="13" id="KW-1185">Reference proteome</keyword>
<evidence type="ECO:0000256" key="5">
    <source>
        <dbReference type="ARBA" id="ARBA00022622"/>
    </source>
</evidence>
<dbReference type="GO" id="GO:0098552">
    <property type="term" value="C:side of membrane"/>
    <property type="evidence" value="ECO:0007669"/>
    <property type="project" value="UniProtKB-KW"/>
</dbReference>
<accession>A0A5M9JML7</accession>
<dbReference type="Proteomes" id="UP000322873">
    <property type="component" value="Unassembled WGS sequence"/>
</dbReference>
<feature type="domain" description="CFEM" evidence="11">
    <location>
        <begin position="1"/>
        <end position="95"/>
    </location>
</feature>
<evidence type="ECO:0000256" key="1">
    <source>
        <dbReference type="ARBA" id="ARBA00004589"/>
    </source>
</evidence>
<evidence type="ECO:0000256" key="7">
    <source>
        <dbReference type="ARBA" id="ARBA00023157"/>
    </source>
</evidence>
<name>A0A5M9JML7_MONFR</name>
<dbReference type="OrthoDB" id="3767534at2759"/>
<evidence type="ECO:0000259" key="11">
    <source>
        <dbReference type="PROSITE" id="PS52012"/>
    </source>
</evidence>
<dbReference type="GO" id="GO:0005576">
    <property type="term" value="C:extracellular region"/>
    <property type="evidence" value="ECO:0007669"/>
    <property type="project" value="UniProtKB-SubCell"/>
</dbReference>
<comment type="caution">
    <text evidence="9">Lacks conserved residue(s) required for the propagation of feature annotation.</text>
</comment>
<evidence type="ECO:0000256" key="6">
    <source>
        <dbReference type="ARBA" id="ARBA00022729"/>
    </source>
</evidence>
<feature type="chain" id="PRO_5024391134" description="CFEM domain-containing protein" evidence="10">
    <location>
        <begin position="19"/>
        <end position="95"/>
    </location>
</feature>
<evidence type="ECO:0000256" key="4">
    <source>
        <dbReference type="ARBA" id="ARBA00022525"/>
    </source>
</evidence>
<gene>
    <name evidence="12" type="ORF">EYC84_008654</name>
</gene>
<comment type="caution">
    <text evidence="12">The sequence shown here is derived from an EMBL/GenBank/DDBJ whole genome shotgun (WGS) entry which is preliminary data.</text>
</comment>
<organism evidence="12 13">
    <name type="scientific">Monilinia fructicola</name>
    <name type="common">Brown rot fungus</name>
    <name type="synonym">Ciboria fructicola</name>
    <dbReference type="NCBI Taxonomy" id="38448"/>
    <lineage>
        <taxon>Eukaryota</taxon>
        <taxon>Fungi</taxon>
        <taxon>Dikarya</taxon>
        <taxon>Ascomycota</taxon>
        <taxon>Pezizomycotina</taxon>
        <taxon>Leotiomycetes</taxon>
        <taxon>Helotiales</taxon>
        <taxon>Sclerotiniaceae</taxon>
        <taxon>Monilinia</taxon>
    </lineage>
</organism>
<evidence type="ECO:0000313" key="12">
    <source>
        <dbReference type="EMBL" id="KAA8568275.1"/>
    </source>
</evidence>
<protein>
    <recommendedName>
        <fullName evidence="11">CFEM domain-containing protein</fullName>
    </recommendedName>
</protein>
<keyword evidence="7" id="KW-1015">Disulfide bond</keyword>
<keyword evidence="6 10" id="KW-0732">Signal</keyword>
<evidence type="ECO:0000313" key="13">
    <source>
        <dbReference type="Proteomes" id="UP000322873"/>
    </source>
</evidence>
<evidence type="ECO:0000256" key="2">
    <source>
        <dbReference type="ARBA" id="ARBA00004613"/>
    </source>
</evidence>
<feature type="signal peptide" evidence="10">
    <location>
        <begin position="1"/>
        <end position="18"/>
    </location>
</feature>